<dbReference type="Proteomes" id="UP000825729">
    <property type="component" value="Unassembled WGS sequence"/>
</dbReference>
<dbReference type="EMBL" id="JAINDJ010000008">
    <property type="protein sequence ID" value="KAG9440621.1"/>
    <property type="molecule type" value="Genomic_DNA"/>
</dbReference>
<organism evidence="2 3">
    <name type="scientific">Aristolochia fimbriata</name>
    <name type="common">White veined hardy Dutchman's pipe vine</name>
    <dbReference type="NCBI Taxonomy" id="158543"/>
    <lineage>
        <taxon>Eukaryota</taxon>
        <taxon>Viridiplantae</taxon>
        <taxon>Streptophyta</taxon>
        <taxon>Embryophyta</taxon>
        <taxon>Tracheophyta</taxon>
        <taxon>Spermatophyta</taxon>
        <taxon>Magnoliopsida</taxon>
        <taxon>Magnoliidae</taxon>
        <taxon>Piperales</taxon>
        <taxon>Aristolochiaceae</taxon>
        <taxon>Aristolochia</taxon>
    </lineage>
</organism>
<gene>
    <name evidence="2" type="ORF">H6P81_020786</name>
</gene>
<accession>A0AAV7DYL5</accession>
<reference evidence="2 3" key="1">
    <citation type="submission" date="2021-07" db="EMBL/GenBank/DDBJ databases">
        <title>The Aristolochia fimbriata genome: insights into angiosperm evolution, floral development and chemical biosynthesis.</title>
        <authorList>
            <person name="Jiao Y."/>
        </authorList>
    </citation>
    <scope>NUCLEOTIDE SEQUENCE [LARGE SCALE GENOMIC DNA]</scope>
    <source>
        <strain evidence="2">IBCAS-2021</strain>
        <tissue evidence="2">Leaf</tissue>
    </source>
</reference>
<name>A0AAV7DYL5_ARIFI</name>
<feature type="compositionally biased region" description="Polar residues" evidence="1">
    <location>
        <begin position="131"/>
        <end position="143"/>
    </location>
</feature>
<comment type="caution">
    <text evidence="2">The sequence shown here is derived from an EMBL/GenBank/DDBJ whole genome shotgun (WGS) entry which is preliminary data.</text>
</comment>
<evidence type="ECO:0000313" key="2">
    <source>
        <dbReference type="EMBL" id="KAG9440621.1"/>
    </source>
</evidence>
<feature type="compositionally biased region" description="Basic and acidic residues" evidence="1">
    <location>
        <begin position="42"/>
        <end position="57"/>
    </location>
</feature>
<feature type="compositionally biased region" description="Acidic residues" evidence="1">
    <location>
        <begin position="70"/>
        <end position="79"/>
    </location>
</feature>
<feature type="compositionally biased region" description="Basic and acidic residues" evidence="1">
    <location>
        <begin position="80"/>
        <end position="117"/>
    </location>
</feature>
<dbReference type="AlphaFoldDB" id="A0AAV7DYL5"/>
<proteinExistence type="predicted"/>
<sequence>MRLEEGKRTNVIVGLCVFLSLSGNEGNAVAEKLKKVRKFRVSSRERQWRKERGERSNGESAGESGAVDQVEGEIVEEIEEAVREDGQELERQGRDSEPAGAEAHRQDAQRRRSAGEEKRLLNRDFTECFSSDQVNTSHLPRTSQRSDARSRTFSVQPCRFSVSIFPFRNLN</sequence>
<feature type="region of interest" description="Disordered" evidence="1">
    <location>
        <begin position="38"/>
        <end position="117"/>
    </location>
</feature>
<feature type="region of interest" description="Disordered" evidence="1">
    <location>
        <begin position="131"/>
        <end position="152"/>
    </location>
</feature>
<keyword evidence="3" id="KW-1185">Reference proteome</keyword>
<evidence type="ECO:0000313" key="3">
    <source>
        <dbReference type="Proteomes" id="UP000825729"/>
    </source>
</evidence>
<evidence type="ECO:0000256" key="1">
    <source>
        <dbReference type="SAM" id="MobiDB-lite"/>
    </source>
</evidence>
<protein>
    <submittedName>
        <fullName evidence="2">Uncharacterized protein</fullName>
    </submittedName>
</protein>